<feature type="domain" description="O-methyltransferase C-terminal" evidence="6">
    <location>
        <begin position="158"/>
        <end position="347"/>
    </location>
</feature>
<evidence type="ECO:0000256" key="5">
    <source>
        <dbReference type="SAM" id="MobiDB-lite"/>
    </source>
</evidence>
<evidence type="ECO:0000313" key="8">
    <source>
        <dbReference type="EMBL" id="RMI44912.1"/>
    </source>
</evidence>
<dbReference type="PIRSF" id="PIRSF005739">
    <property type="entry name" value="O-mtase"/>
    <property type="match status" value="1"/>
</dbReference>
<evidence type="ECO:0000256" key="4">
    <source>
        <dbReference type="PIRSR" id="PIRSR005739-1"/>
    </source>
</evidence>
<dbReference type="SUPFAM" id="SSF46785">
    <property type="entry name" value="Winged helix' DNA-binding domain"/>
    <property type="match status" value="1"/>
</dbReference>
<dbReference type="InterPro" id="IPR029063">
    <property type="entry name" value="SAM-dependent_MTases_sf"/>
</dbReference>
<feature type="active site" description="Proton acceptor" evidence="4">
    <location>
        <position position="271"/>
    </location>
</feature>
<dbReference type="GO" id="GO:0046983">
    <property type="term" value="F:protein dimerization activity"/>
    <property type="evidence" value="ECO:0007669"/>
    <property type="project" value="InterPro"/>
</dbReference>
<gene>
    <name evidence="8" type="ORF">EBO15_11600</name>
</gene>
<dbReference type="Proteomes" id="UP000282674">
    <property type="component" value="Unassembled WGS sequence"/>
</dbReference>
<dbReference type="InterPro" id="IPR001077">
    <property type="entry name" value="COMT_C"/>
</dbReference>
<evidence type="ECO:0000256" key="3">
    <source>
        <dbReference type="ARBA" id="ARBA00022691"/>
    </source>
</evidence>
<keyword evidence="2" id="KW-0808">Transferase</keyword>
<feature type="compositionally biased region" description="Basic residues" evidence="5">
    <location>
        <begin position="1"/>
        <end position="17"/>
    </location>
</feature>
<dbReference type="GO" id="GO:0032259">
    <property type="term" value="P:methylation"/>
    <property type="evidence" value="ECO:0007669"/>
    <property type="project" value="UniProtKB-KW"/>
</dbReference>
<dbReference type="SUPFAM" id="SSF53335">
    <property type="entry name" value="S-adenosyl-L-methionine-dependent methyltransferases"/>
    <property type="match status" value="1"/>
</dbReference>
<dbReference type="Gene3D" id="1.10.10.10">
    <property type="entry name" value="Winged helix-like DNA-binding domain superfamily/Winged helix DNA-binding domain"/>
    <property type="match status" value="1"/>
</dbReference>
<dbReference type="CDD" id="cd02440">
    <property type="entry name" value="AdoMet_MTases"/>
    <property type="match status" value="1"/>
</dbReference>
<evidence type="ECO:0000256" key="2">
    <source>
        <dbReference type="ARBA" id="ARBA00022679"/>
    </source>
</evidence>
<name>A0A3M2M5X7_9ACTN</name>
<sequence>MDRTHHRHVRSRLRPRGRPSEGMERMNDGEGAAGSVVRDLINGAMRFSVLYAFVRVSGPQALADGELTSDEVAKRCQCDPPLMRRMLRALESYRIVSGSSGSRYRLSPAGRLLIPGTVGSLRAGVLLNGSAPWREAAAGLADKLLTGPPTPTGSDDSPYQRIHRDPELAAAFNGYMTTLSTPVSMALAARDHEGVGTVVDLGGGQGMTLAAILRRHPHVRGVLVERPSVAEDATRHLADQGLTDRCEVIAGDMFTTTCPPAQRVILASVLHNWSDDACAAILRQARSALVAGGPAAELWCVEDLLPSSQRGTGRGDFDLDMRMAVMFPQGGERTKDEYQDLLSRAGLRTTAVHPIPDSTRSLMIARMASE</sequence>
<dbReference type="EMBL" id="RFFG01000016">
    <property type="protein sequence ID" value="RMI44912.1"/>
    <property type="molecule type" value="Genomic_DNA"/>
</dbReference>
<dbReference type="GO" id="GO:0008171">
    <property type="term" value="F:O-methyltransferase activity"/>
    <property type="evidence" value="ECO:0007669"/>
    <property type="project" value="InterPro"/>
</dbReference>
<dbReference type="PROSITE" id="PS51683">
    <property type="entry name" value="SAM_OMT_II"/>
    <property type="match status" value="1"/>
</dbReference>
<evidence type="ECO:0000259" key="7">
    <source>
        <dbReference type="Pfam" id="PF08100"/>
    </source>
</evidence>
<feature type="region of interest" description="Disordered" evidence="5">
    <location>
        <begin position="1"/>
        <end position="30"/>
    </location>
</feature>
<keyword evidence="3" id="KW-0949">S-adenosyl-L-methionine</keyword>
<dbReference type="Pfam" id="PF00891">
    <property type="entry name" value="Methyltransf_2"/>
    <property type="match status" value="1"/>
</dbReference>
<reference evidence="8 9" key="1">
    <citation type="submission" date="2018-10" db="EMBL/GenBank/DDBJ databases">
        <title>Isolation from soil.</title>
        <authorList>
            <person name="Hu J."/>
        </authorList>
    </citation>
    <scope>NUCLEOTIDE SEQUENCE [LARGE SCALE GENOMIC DNA]</scope>
    <source>
        <strain evidence="8 9">NEAU-Ht49</strain>
    </source>
</reference>
<keyword evidence="9" id="KW-1185">Reference proteome</keyword>
<protein>
    <submittedName>
        <fullName evidence="8">Uncharacterized protein</fullName>
    </submittedName>
</protein>
<comment type="caution">
    <text evidence="8">The sequence shown here is derived from an EMBL/GenBank/DDBJ whole genome shotgun (WGS) entry which is preliminary data.</text>
</comment>
<dbReference type="InterPro" id="IPR016461">
    <property type="entry name" value="COMT-like"/>
</dbReference>
<dbReference type="PANTHER" id="PTHR43712">
    <property type="entry name" value="PUTATIVE (AFU_ORTHOLOGUE AFUA_4G14580)-RELATED"/>
    <property type="match status" value="1"/>
</dbReference>
<dbReference type="AlphaFoldDB" id="A0A3M2M5X7"/>
<organism evidence="8 9">
    <name type="scientific">Actinomadura harenae</name>
    <dbReference type="NCBI Taxonomy" id="2483351"/>
    <lineage>
        <taxon>Bacteria</taxon>
        <taxon>Bacillati</taxon>
        <taxon>Actinomycetota</taxon>
        <taxon>Actinomycetes</taxon>
        <taxon>Streptosporangiales</taxon>
        <taxon>Thermomonosporaceae</taxon>
        <taxon>Actinomadura</taxon>
    </lineage>
</organism>
<dbReference type="InterPro" id="IPR012967">
    <property type="entry name" value="COMT_dimerisation"/>
</dbReference>
<dbReference type="PANTHER" id="PTHR43712:SF2">
    <property type="entry name" value="O-METHYLTRANSFERASE CICE"/>
    <property type="match status" value="1"/>
</dbReference>
<evidence type="ECO:0000313" key="9">
    <source>
        <dbReference type="Proteomes" id="UP000282674"/>
    </source>
</evidence>
<dbReference type="Pfam" id="PF08100">
    <property type="entry name" value="Dimerisation"/>
    <property type="match status" value="1"/>
</dbReference>
<dbReference type="Gene3D" id="1.10.287.1350">
    <property type="match status" value="1"/>
</dbReference>
<keyword evidence="1" id="KW-0489">Methyltransferase</keyword>
<dbReference type="InterPro" id="IPR036388">
    <property type="entry name" value="WH-like_DNA-bd_sf"/>
</dbReference>
<accession>A0A3M2M5X7</accession>
<dbReference type="Gene3D" id="3.40.50.150">
    <property type="entry name" value="Vaccinia Virus protein VP39"/>
    <property type="match status" value="1"/>
</dbReference>
<feature type="compositionally biased region" description="Basic and acidic residues" evidence="5">
    <location>
        <begin position="18"/>
        <end position="28"/>
    </location>
</feature>
<feature type="domain" description="O-methyltransferase dimerisation" evidence="7">
    <location>
        <begin position="39"/>
        <end position="114"/>
    </location>
</feature>
<proteinExistence type="predicted"/>
<dbReference type="InterPro" id="IPR036390">
    <property type="entry name" value="WH_DNA-bd_sf"/>
</dbReference>
<evidence type="ECO:0000259" key="6">
    <source>
        <dbReference type="Pfam" id="PF00891"/>
    </source>
</evidence>
<evidence type="ECO:0000256" key="1">
    <source>
        <dbReference type="ARBA" id="ARBA00022603"/>
    </source>
</evidence>